<protein>
    <recommendedName>
        <fullName evidence="3">G protein-coupled receptor</fullName>
    </recommendedName>
</protein>
<feature type="non-terminal residue" evidence="1">
    <location>
        <position position="80"/>
    </location>
</feature>
<evidence type="ECO:0008006" key="3">
    <source>
        <dbReference type="Google" id="ProtNLM"/>
    </source>
</evidence>
<dbReference type="EMBL" id="BTSY01000001">
    <property type="protein sequence ID" value="GMT09971.1"/>
    <property type="molecule type" value="Genomic_DNA"/>
</dbReference>
<dbReference type="AlphaFoldDB" id="A0AAV5US35"/>
<organism evidence="1 2">
    <name type="scientific">Pristionchus fissidentatus</name>
    <dbReference type="NCBI Taxonomy" id="1538716"/>
    <lineage>
        <taxon>Eukaryota</taxon>
        <taxon>Metazoa</taxon>
        <taxon>Ecdysozoa</taxon>
        <taxon>Nematoda</taxon>
        <taxon>Chromadorea</taxon>
        <taxon>Rhabditida</taxon>
        <taxon>Rhabditina</taxon>
        <taxon>Diplogasteromorpha</taxon>
        <taxon>Diplogasteroidea</taxon>
        <taxon>Neodiplogasteridae</taxon>
        <taxon>Pristionchus</taxon>
    </lineage>
</organism>
<evidence type="ECO:0000313" key="1">
    <source>
        <dbReference type="EMBL" id="GMT09971.1"/>
    </source>
</evidence>
<name>A0AAV5US35_9BILA</name>
<evidence type="ECO:0000313" key="2">
    <source>
        <dbReference type="Proteomes" id="UP001432322"/>
    </source>
</evidence>
<proteinExistence type="predicted"/>
<sequence>DSRRFRRMARVTCVAILLSFPLLIALIFFCPPVRSMSMSTKLFFPRRGSLRTAARRVDQAEERLLCRFVSCSFHALLFSV</sequence>
<gene>
    <name evidence="1" type="ORF">PFISCL1PPCAC_1268</name>
</gene>
<accession>A0AAV5US35</accession>
<feature type="non-terminal residue" evidence="1">
    <location>
        <position position="1"/>
    </location>
</feature>
<reference evidence="1" key="1">
    <citation type="submission" date="2023-10" db="EMBL/GenBank/DDBJ databases">
        <title>Genome assembly of Pristionchus species.</title>
        <authorList>
            <person name="Yoshida K."/>
            <person name="Sommer R.J."/>
        </authorList>
    </citation>
    <scope>NUCLEOTIDE SEQUENCE</scope>
    <source>
        <strain evidence="1">RS5133</strain>
    </source>
</reference>
<keyword evidence="2" id="KW-1185">Reference proteome</keyword>
<dbReference type="Proteomes" id="UP001432322">
    <property type="component" value="Unassembled WGS sequence"/>
</dbReference>
<comment type="caution">
    <text evidence="1">The sequence shown here is derived from an EMBL/GenBank/DDBJ whole genome shotgun (WGS) entry which is preliminary data.</text>
</comment>